<gene>
    <name evidence="5" type="ORF">KX928_00980</name>
</gene>
<evidence type="ECO:0000313" key="5">
    <source>
        <dbReference type="EMBL" id="MBW4706354.1"/>
    </source>
</evidence>
<protein>
    <recommendedName>
        <fullName evidence="4">Mandelate racemase/muconate lactonizing enzyme C-terminal domain-containing protein</fullName>
    </recommendedName>
</protein>
<dbReference type="EMBL" id="JAHXDN010000001">
    <property type="protein sequence ID" value="MBW4706354.1"/>
    <property type="molecule type" value="Genomic_DNA"/>
</dbReference>
<dbReference type="Proteomes" id="UP001138661">
    <property type="component" value="Unassembled WGS sequence"/>
</dbReference>
<reference evidence="5" key="1">
    <citation type="submission" date="2021-07" db="EMBL/GenBank/DDBJ databases">
        <title>Roseobacter insulae sp. nov., isolated from a tidal flat.</title>
        <authorList>
            <person name="Park S."/>
            <person name="Yoon J.-H."/>
        </authorList>
    </citation>
    <scope>NUCLEOTIDE SEQUENCE</scope>
    <source>
        <strain evidence="5">YSTF-M11</strain>
    </source>
</reference>
<accession>A0A9X1FS33</accession>
<dbReference type="RefSeq" id="WP_219497926.1">
    <property type="nucleotide sequence ID" value="NZ_JAHXDN010000001.1"/>
</dbReference>
<dbReference type="SFLD" id="SFLDG00179">
    <property type="entry name" value="mandelate_racemase"/>
    <property type="match status" value="1"/>
</dbReference>
<sequence>METAGVTVSSVRLREVLVPFRRPLATRAGFFERAPILLVDLHTNEGVVGRVPAFGFHEQGPHLIGAAIGALAQDLIGRHISPGDLPQITEDLLNRFQLLGRQGIVRFAQSILDMVLHDAMARSADMPLYAALGAQPKSIRAYNSNGLGLASLDELAREAGELIDEGGFTHIKCRGGRESGRDDVDAVRTIRRAIPQNVSVSIDFNQHLTPSNAKERVLALDDLDLLWIEEPVPSDDTALSAELVDSLSTPIMMGENYYGFDSVKRASDARAFSQLMPDVLRIGGVSGWMHTAQFSAERGIEVSSHLSPEFSVHLLSATPTAGWLEYVDWGSDLIRDPLTVTSGFAVPPDRPGSGIEWNEDEVVRFLKSDRTVE</sequence>
<dbReference type="GO" id="GO:0000287">
    <property type="term" value="F:magnesium ion binding"/>
    <property type="evidence" value="ECO:0007669"/>
    <property type="project" value="UniProtKB-ARBA"/>
</dbReference>
<dbReference type="GO" id="GO:0016052">
    <property type="term" value="P:carbohydrate catabolic process"/>
    <property type="evidence" value="ECO:0007669"/>
    <property type="project" value="TreeGrafter"/>
</dbReference>
<organism evidence="5 6">
    <name type="scientific">Roseobacter insulae</name>
    <dbReference type="NCBI Taxonomy" id="2859783"/>
    <lineage>
        <taxon>Bacteria</taxon>
        <taxon>Pseudomonadati</taxon>
        <taxon>Pseudomonadota</taxon>
        <taxon>Alphaproteobacteria</taxon>
        <taxon>Rhodobacterales</taxon>
        <taxon>Roseobacteraceae</taxon>
        <taxon>Roseobacter</taxon>
    </lineage>
</organism>
<evidence type="ECO:0000313" key="6">
    <source>
        <dbReference type="Proteomes" id="UP001138661"/>
    </source>
</evidence>
<evidence type="ECO:0000256" key="2">
    <source>
        <dbReference type="ARBA" id="ARBA00022723"/>
    </source>
</evidence>
<keyword evidence="3" id="KW-0460">Magnesium</keyword>
<dbReference type="InterPro" id="IPR046945">
    <property type="entry name" value="RHMD-like"/>
</dbReference>
<proteinExistence type="predicted"/>
<dbReference type="SFLD" id="SFLDS00001">
    <property type="entry name" value="Enolase"/>
    <property type="match status" value="1"/>
</dbReference>
<evidence type="ECO:0000256" key="1">
    <source>
        <dbReference type="ARBA" id="ARBA00001946"/>
    </source>
</evidence>
<comment type="cofactor">
    <cofactor evidence="1">
        <name>Mg(2+)</name>
        <dbReference type="ChEBI" id="CHEBI:18420"/>
    </cofactor>
</comment>
<dbReference type="PANTHER" id="PTHR13794:SF58">
    <property type="entry name" value="MITOCHONDRIAL ENOLASE SUPERFAMILY MEMBER 1"/>
    <property type="match status" value="1"/>
</dbReference>
<dbReference type="SMART" id="SM00922">
    <property type="entry name" value="MR_MLE"/>
    <property type="match status" value="1"/>
</dbReference>
<dbReference type="InterPro" id="IPR013341">
    <property type="entry name" value="Mandelate_racemase_N_dom"/>
</dbReference>
<dbReference type="InterPro" id="IPR013342">
    <property type="entry name" value="Mandelate_racemase_C"/>
</dbReference>
<dbReference type="Pfam" id="PF02746">
    <property type="entry name" value="MR_MLE_N"/>
    <property type="match status" value="1"/>
</dbReference>
<dbReference type="InterPro" id="IPR018110">
    <property type="entry name" value="Mandel_Rmase/mucon_lact_enz_CS"/>
</dbReference>
<dbReference type="AlphaFoldDB" id="A0A9X1FS33"/>
<feature type="domain" description="Mandelate racemase/muconate lactonizing enzyme C-terminal" evidence="4">
    <location>
        <begin position="152"/>
        <end position="250"/>
    </location>
</feature>
<dbReference type="GO" id="GO:0009063">
    <property type="term" value="P:amino acid catabolic process"/>
    <property type="evidence" value="ECO:0007669"/>
    <property type="project" value="InterPro"/>
</dbReference>
<name>A0A9X1FS33_9RHOB</name>
<evidence type="ECO:0000259" key="4">
    <source>
        <dbReference type="SMART" id="SM00922"/>
    </source>
</evidence>
<dbReference type="GO" id="GO:0016836">
    <property type="term" value="F:hydro-lyase activity"/>
    <property type="evidence" value="ECO:0007669"/>
    <property type="project" value="TreeGrafter"/>
</dbReference>
<keyword evidence="6" id="KW-1185">Reference proteome</keyword>
<evidence type="ECO:0000256" key="3">
    <source>
        <dbReference type="ARBA" id="ARBA00022842"/>
    </source>
</evidence>
<dbReference type="PANTHER" id="PTHR13794">
    <property type="entry name" value="ENOLASE SUPERFAMILY, MANDELATE RACEMASE"/>
    <property type="match status" value="1"/>
</dbReference>
<dbReference type="PROSITE" id="PS00909">
    <property type="entry name" value="MR_MLE_2"/>
    <property type="match status" value="1"/>
</dbReference>
<dbReference type="InterPro" id="IPR029065">
    <property type="entry name" value="Enolase_C-like"/>
</dbReference>
<comment type="caution">
    <text evidence="5">The sequence shown here is derived from an EMBL/GenBank/DDBJ whole genome shotgun (WGS) entry which is preliminary data.</text>
</comment>
<dbReference type="Pfam" id="PF13378">
    <property type="entry name" value="MR_MLE_C"/>
    <property type="match status" value="1"/>
</dbReference>
<keyword evidence="2" id="KW-0479">Metal-binding</keyword>